<dbReference type="Pfam" id="PF12697">
    <property type="entry name" value="Abhydrolase_6"/>
    <property type="match status" value="1"/>
</dbReference>
<protein>
    <submittedName>
        <fullName evidence="2">Alpha/beta fold hydrolase</fullName>
    </submittedName>
</protein>
<proteinExistence type="predicted"/>
<dbReference type="Proteomes" id="UP001430796">
    <property type="component" value="Unassembled WGS sequence"/>
</dbReference>
<keyword evidence="3" id="KW-1185">Reference proteome</keyword>
<reference evidence="2" key="2">
    <citation type="submission" date="2022-01" db="EMBL/GenBank/DDBJ databases">
        <authorList>
            <person name="Zhou L.Y."/>
        </authorList>
    </citation>
    <scope>NUCLEOTIDE SEQUENCE</scope>
    <source>
        <strain evidence="2">TLK-CK17</strain>
    </source>
</reference>
<name>A0ABS9HUQ5_9GAMM</name>
<evidence type="ECO:0000313" key="2">
    <source>
        <dbReference type="EMBL" id="MCF7222418.1"/>
    </source>
</evidence>
<keyword evidence="2" id="KW-0378">Hydrolase</keyword>
<dbReference type="GO" id="GO:0016787">
    <property type="term" value="F:hydrolase activity"/>
    <property type="evidence" value="ECO:0007669"/>
    <property type="project" value="UniProtKB-KW"/>
</dbReference>
<evidence type="ECO:0000313" key="3">
    <source>
        <dbReference type="Proteomes" id="UP001430796"/>
    </source>
</evidence>
<reference evidence="2" key="1">
    <citation type="submission" date="2022-01" db="EMBL/GenBank/DDBJ databases">
        <title>Lysobacter chinensis sp. nov., a bacterium isolated from cow dung compost.</title>
        <authorList>
            <person name="Liu Y."/>
        </authorList>
    </citation>
    <scope>NUCLEOTIDE SEQUENCE</scope>
    <source>
        <strain evidence="2">TLK-CK17</strain>
    </source>
</reference>
<dbReference type="SUPFAM" id="SSF53474">
    <property type="entry name" value="alpha/beta-Hydrolases"/>
    <property type="match status" value="1"/>
</dbReference>
<dbReference type="RefSeq" id="WP_237055018.1">
    <property type="nucleotide sequence ID" value="NZ_JAKJPO010000007.1"/>
</dbReference>
<evidence type="ECO:0000259" key="1">
    <source>
        <dbReference type="Pfam" id="PF12697"/>
    </source>
</evidence>
<dbReference type="EMBL" id="JAKJPO010000007">
    <property type="protein sequence ID" value="MCF7222418.1"/>
    <property type="molecule type" value="Genomic_DNA"/>
</dbReference>
<sequence>MAALSPGRALLLHGAGGGGWEWARWRPVLEARGIGVDAPDLMPASAGWAATTLADYLEQARATLTAMPRPRLLVGASLGGLLAAAVADAADALVLVNPLPPRPWASRLPVREWPEVVPWRREARLVSTRLAIPDADPATALFAFRRWRDESGRVLREARAGIAVPRPACPLLCIASGADADVPPALTRALAQDWQADLLGLAGASHVGPLLGREAPTVAEQVAGWLQRVG</sequence>
<dbReference type="InterPro" id="IPR029058">
    <property type="entry name" value="AB_hydrolase_fold"/>
</dbReference>
<organism evidence="2 3">
    <name type="scientific">Marilutibacter chinensis</name>
    <dbReference type="NCBI Taxonomy" id="2912247"/>
    <lineage>
        <taxon>Bacteria</taxon>
        <taxon>Pseudomonadati</taxon>
        <taxon>Pseudomonadota</taxon>
        <taxon>Gammaproteobacteria</taxon>
        <taxon>Lysobacterales</taxon>
        <taxon>Lysobacteraceae</taxon>
        <taxon>Marilutibacter</taxon>
    </lineage>
</organism>
<comment type="caution">
    <text evidence="2">The sequence shown here is derived from an EMBL/GenBank/DDBJ whole genome shotgun (WGS) entry which is preliminary data.</text>
</comment>
<accession>A0ABS9HUQ5</accession>
<gene>
    <name evidence="2" type="ORF">L3V18_11560</name>
</gene>
<feature type="domain" description="AB hydrolase-1" evidence="1">
    <location>
        <begin position="10"/>
        <end position="211"/>
    </location>
</feature>
<dbReference type="Gene3D" id="3.40.50.1820">
    <property type="entry name" value="alpha/beta hydrolase"/>
    <property type="match status" value="1"/>
</dbReference>
<dbReference type="InterPro" id="IPR000073">
    <property type="entry name" value="AB_hydrolase_1"/>
</dbReference>